<evidence type="ECO:0000259" key="5">
    <source>
        <dbReference type="Pfam" id="PF00929"/>
    </source>
</evidence>
<dbReference type="OrthoDB" id="270189at2759"/>
<accession>A0A813CFT1</accession>
<evidence type="ECO:0000256" key="3">
    <source>
        <dbReference type="ARBA" id="ARBA00022801"/>
    </source>
</evidence>
<dbReference type="Pfam" id="PF00929">
    <property type="entry name" value="RNase_T"/>
    <property type="match status" value="1"/>
</dbReference>
<evidence type="ECO:0000256" key="2">
    <source>
        <dbReference type="ARBA" id="ARBA00022722"/>
    </source>
</evidence>
<keyword evidence="7" id="KW-1185">Reference proteome</keyword>
<dbReference type="InterPro" id="IPR012337">
    <property type="entry name" value="RNaseH-like_sf"/>
</dbReference>
<keyword evidence="3" id="KW-0378">Hydrolase</keyword>
<dbReference type="InterPro" id="IPR022894">
    <property type="entry name" value="Oligoribonuclease"/>
</dbReference>
<dbReference type="AlphaFoldDB" id="A0A813CFT1"/>
<comment type="similarity">
    <text evidence="1">Belongs to the oligoribonuclease family.</text>
</comment>
<feature type="non-terminal residue" evidence="6">
    <location>
        <position position="101"/>
    </location>
</feature>
<dbReference type="Gene3D" id="3.30.420.10">
    <property type="entry name" value="Ribonuclease H-like superfamily/Ribonuclease H"/>
    <property type="match status" value="1"/>
</dbReference>
<dbReference type="InterPro" id="IPR013520">
    <property type="entry name" value="Ribonucl_H"/>
</dbReference>
<feature type="domain" description="Exonuclease" evidence="5">
    <location>
        <begin position="27"/>
        <end position="99"/>
    </location>
</feature>
<dbReference type="GO" id="GO:0003676">
    <property type="term" value="F:nucleic acid binding"/>
    <property type="evidence" value="ECO:0007669"/>
    <property type="project" value="InterPro"/>
</dbReference>
<comment type="caution">
    <text evidence="6">The sequence shown here is derived from an EMBL/GenBank/DDBJ whole genome shotgun (WGS) entry which is preliminary data.</text>
</comment>
<reference evidence="6" key="1">
    <citation type="submission" date="2021-02" db="EMBL/GenBank/DDBJ databases">
        <authorList>
            <person name="Dougan E. K."/>
            <person name="Rhodes N."/>
            <person name="Thang M."/>
            <person name="Chan C."/>
        </authorList>
    </citation>
    <scope>NUCLEOTIDE SEQUENCE</scope>
</reference>
<evidence type="ECO:0000256" key="4">
    <source>
        <dbReference type="ARBA" id="ARBA00022839"/>
    </source>
</evidence>
<dbReference type="EMBL" id="CAJNJA010093686">
    <property type="protein sequence ID" value="CAE7941347.1"/>
    <property type="molecule type" value="Genomic_DNA"/>
</dbReference>
<dbReference type="PANTHER" id="PTHR11046">
    <property type="entry name" value="OLIGORIBONUCLEASE, MITOCHONDRIAL"/>
    <property type="match status" value="1"/>
</dbReference>
<organism evidence="6 7">
    <name type="scientific">Symbiodinium necroappetens</name>
    <dbReference type="NCBI Taxonomy" id="1628268"/>
    <lineage>
        <taxon>Eukaryota</taxon>
        <taxon>Sar</taxon>
        <taxon>Alveolata</taxon>
        <taxon>Dinophyceae</taxon>
        <taxon>Suessiales</taxon>
        <taxon>Symbiodiniaceae</taxon>
        <taxon>Symbiodinium</taxon>
    </lineage>
</organism>
<evidence type="ECO:0000313" key="7">
    <source>
        <dbReference type="Proteomes" id="UP000601435"/>
    </source>
</evidence>
<sequence length="101" mass="11708">MNDWCKKQFGWDSASKRAEPGNLAEQVQKSTISLAEADGMLYEFLSRHVKQGKGVLAGNTVHMDKRFLDKFCPRFTGHMHYRLVDVSTIKELSRRWFPAEF</sequence>
<name>A0A813CFT1_9DINO</name>
<dbReference type="Proteomes" id="UP000601435">
    <property type="component" value="Unassembled WGS sequence"/>
</dbReference>
<dbReference type="SUPFAM" id="SSF53098">
    <property type="entry name" value="Ribonuclease H-like"/>
    <property type="match status" value="1"/>
</dbReference>
<gene>
    <name evidence="6" type="primary">rexo2-1</name>
    <name evidence="6" type="ORF">SNEC2469_LOCUS34251</name>
</gene>
<protein>
    <submittedName>
        <fullName evidence="6">Rexo2-1 protein</fullName>
    </submittedName>
</protein>
<dbReference type="GO" id="GO:0005739">
    <property type="term" value="C:mitochondrion"/>
    <property type="evidence" value="ECO:0007669"/>
    <property type="project" value="TreeGrafter"/>
</dbReference>
<evidence type="ECO:0000256" key="1">
    <source>
        <dbReference type="ARBA" id="ARBA00009921"/>
    </source>
</evidence>
<dbReference type="GO" id="GO:0000175">
    <property type="term" value="F:3'-5'-RNA exonuclease activity"/>
    <property type="evidence" value="ECO:0007669"/>
    <property type="project" value="InterPro"/>
</dbReference>
<dbReference type="InterPro" id="IPR036397">
    <property type="entry name" value="RNaseH_sf"/>
</dbReference>
<dbReference type="PANTHER" id="PTHR11046:SF0">
    <property type="entry name" value="OLIGORIBONUCLEASE, MITOCHONDRIAL"/>
    <property type="match status" value="1"/>
</dbReference>
<keyword evidence="2" id="KW-0540">Nuclease</keyword>
<proteinExistence type="inferred from homology"/>
<evidence type="ECO:0000313" key="6">
    <source>
        <dbReference type="EMBL" id="CAE7941347.1"/>
    </source>
</evidence>
<keyword evidence="4" id="KW-0269">Exonuclease</keyword>